<reference evidence="1 2" key="1">
    <citation type="submission" date="2021-01" db="EMBL/GenBank/DDBJ databases">
        <title>Whole genome shotgun sequence of Verrucosispora qiuiae NBRC 106684.</title>
        <authorList>
            <person name="Komaki H."/>
            <person name="Tamura T."/>
        </authorList>
    </citation>
    <scope>NUCLEOTIDE SEQUENCE [LARGE SCALE GENOMIC DNA]</scope>
    <source>
        <strain evidence="1 2">NBRC 106684</strain>
    </source>
</reference>
<dbReference type="Proteomes" id="UP000653076">
    <property type="component" value="Unassembled WGS sequence"/>
</dbReference>
<gene>
    <name evidence="1" type="ORF">Vqi01_25840</name>
</gene>
<dbReference type="EMBL" id="BOPC01000032">
    <property type="protein sequence ID" value="GIJ27422.1"/>
    <property type="molecule type" value="Genomic_DNA"/>
</dbReference>
<accession>A0ABQ4JBF9</accession>
<sequence length="69" mass="7729">MRVSGISVAPFKNWRRESAVSIEAPRKGEGCTLAETYYAALLDAAHKYLISADRADLGRPQHPRQRHHA</sequence>
<name>A0ABQ4JBF9_9ACTN</name>
<evidence type="ECO:0000313" key="1">
    <source>
        <dbReference type="EMBL" id="GIJ27422.1"/>
    </source>
</evidence>
<proteinExistence type="predicted"/>
<evidence type="ECO:0000313" key="2">
    <source>
        <dbReference type="Proteomes" id="UP000653076"/>
    </source>
</evidence>
<comment type="caution">
    <text evidence="1">The sequence shown here is derived from an EMBL/GenBank/DDBJ whole genome shotgun (WGS) entry which is preliminary data.</text>
</comment>
<organism evidence="1 2">
    <name type="scientific">Micromonospora qiuiae</name>
    <dbReference type="NCBI Taxonomy" id="502268"/>
    <lineage>
        <taxon>Bacteria</taxon>
        <taxon>Bacillati</taxon>
        <taxon>Actinomycetota</taxon>
        <taxon>Actinomycetes</taxon>
        <taxon>Micromonosporales</taxon>
        <taxon>Micromonosporaceae</taxon>
        <taxon>Micromonospora</taxon>
    </lineage>
</organism>
<protein>
    <submittedName>
        <fullName evidence="1">Uncharacterized protein</fullName>
    </submittedName>
</protein>
<keyword evidence="2" id="KW-1185">Reference proteome</keyword>